<name>A0ABY9YIK7_9GAMM</name>
<gene>
    <name evidence="2" type="ORF">PDM28_07735</name>
</gene>
<accession>A0ABY9YIK7</accession>
<evidence type="ECO:0000256" key="1">
    <source>
        <dbReference type="SAM" id="MobiDB-lite"/>
    </source>
</evidence>
<reference evidence="2 3" key="1">
    <citation type="submission" date="2022-12" db="EMBL/GenBank/DDBJ databases">
        <title>Two new species, Stenotrophomonas aracearum and Stenotrophomonas oahuensis, isolated from Anthurium (Araceae family) in Hawaii.</title>
        <authorList>
            <person name="Chunag S.C."/>
            <person name="Dobhal S."/>
            <person name="Alvarez A."/>
            <person name="Arif M."/>
        </authorList>
    </citation>
    <scope>NUCLEOTIDE SEQUENCE [LARGE SCALE GENOMIC DNA]</scope>
    <source>
        <strain evidence="2 3">A5588</strain>
    </source>
</reference>
<dbReference type="Proteomes" id="UP001305421">
    <property type="component" value="Chromosome"/>
</dbReference>
<protein>
    <submittedName>
        <fullName evidence="2">Uncharacterized protein</fullName>
    </submittedName>
</protein>
<sequence length="222" mass="24736">MTFAASPRVVVDPIEIEDDISVRFGVSSTELKGVAEIILDGFSKVSSLHPKGFNGIRGWAEGSAAIRAVLIPKGWHPEDPQNQPRIVSKKLGVAFTVSSGSSFTGIETKTPQTRNDKGSQTSSSVRFNAKQTELFPVTGQVIPLRPQHGDQSLWIFLYYVDRDNKELRYELSQPTAMSEVDKVSEWAVRYVFPPLKFDAVWDSQDDDQDDIPDIDIEVIPKK</sequence>
<feature type="compositionally biased region" description="Acidic residues" evidence="1">
    <location>
        <begin position="203"/>
        <end position="216"/>
    </location>
</feature>
<evidence type="ECO:0000313" key="3">
    <source>
        <dbReference type="Proteomes" id="UP001305421"/>
    </source>
</evidence>
<evidence type="ECO:0000313" key="2">
    <source>
        <dbReference type="EMBL" id="WNH50168.1"/>
    </source>
</evidence>
<feature type="region of interest" description="Disordered" evidence="1">
    <location>
        <begin position="203"/>
        <end position="222"/>
    </location>
</feature>
<dbReference type="EMBL" id="CP115543">
    <property type="protein sequence ID" value="WNH50168.1"/>
    <property type="molecule type" value="Genomic_DNA"/>
</dbReference>
<dbReference type="RefSeq" id="WP_311184359.1">
    <property type="nucleotide sequence ID" value="NZ_CP115543.1"/>
</dbReference>
<proteinExistence type="predicted"/>
<organism evidence="2 3">
    <name type="scientific">Stenotrophomonas aracearum</name>
    <dbReference type="NCBI Taxonomy" id="3003272"/>
    <lineage>
        <taxon>Bacteria</taxon>
        <taxon>Pseudomonadati</taxon>
        <taxon>Pseudomonadota</taxon>
        <taxon>Gammaproteobacteria</taxon>
        <taxon>Lysobacterales</taxon>
        <taxon>Lysobacteraceae</taxon>
        <taxon>Stenotrophomonas</taxon>
    </lineage>
</organism>
<keyword evidence="3" id="KW-1185">Reference proteome</keyword>